<feature type="transmembrane region" description="Helical" evidence="1">
    <location>
        <begin position="1000"/>
        <end position="1025"/>
    </location>
</feature>
<dbReference type="PRINTS" id="PR00702">
    <property type="entry name" value="ACRIFLAVINRP"/>
</dbReference>
<dbReference type="SUPFAM" id="SSF82714">
    <property type="entry name" value="Multidrug efflux transporter AcrB TolC docking domain, DN and DC subdomains"/>
    <property type="match status" value="1"/>
</dbReference>
<evidence type="ECO:0000313" key="2">
    <source>
        <dbReference type="EMBL" id="KYO51454.1"/>
    </source>
</evidence>
<accession>A0A162KJS8</accession>
<dbReference type="InterPro" id="IPR001036">
    <property type="entry name" value="Acrflvin-R"/>
</dbReference>
<dbReference type="Gene3D" id="3.30.2090.10">
    <property type="entry name" value="Multidrug efflux transporter AcrB TolC docking domain, DN and DC subdomains"/>
    <property type="match status" value="2"/>
</dbReference>
<dbReference type="Gene3D" id="3.30.70.1320">
    <property type="entry name" value="Multidrug efflux transporter AcrB pore domain like"/>
    <property type="match status" value="1"/>
</dbReference>
<dbReference type="Proteomes" id="UP000075787">
    <property type="component" value="Unassembled WGS sequence"/>
</dbReference>
<dbReference type="EMBL" id="LPZR01000172">
    <property type="protein sequence ID" value="KYO51454.1"/>
    <property type="molecule type" value="Genomic_DNA"/>
</dbReference>
<feature type="transmembrane region" description="Helical" evidence="1">
    <location>
        <begin position="460"/>
        <end position="486"/>
    </location>
</feature>
<dbReference type="PANTHER" id="PTHR32063:SF0">
    <property type="entry name" value="SWARMING MOTILITY PROTEIN SWRC"/>
    <property type="match status" value="1"/>
</dbReference>
<feature type="transmembrane region" description="Helical" evidence="1">
    <location>
        <begin position="358"/>
        <end position="377"/>
    </location>
</feature>
<name>A0A162KJS8_9PROT</name>
<sequence>MKTLINACLARSRTVLSLLLLLLITGSVAYNDIPKESDPDVAIPILYITMRHDGISPEDAERLLIRPMEQELRSVEGLKEMRATAEEGYATVVLEFEAGFDIEKAKRDVREQMDIAKADLPGETEEPELHEVNVALFPILVVTLSGDVDQRLLIRLARDLQDKIEGLSGVLEVDIAGDREDLAEIVVDPRALDSYGISQDELVQLVGRNNQLVPAGALDSEAGRVSVKVPGLIQSIDDILDMPIKAIDGRVVTFRDVAVGQRSFKDPESLARVDGKPAIALEVTKRIGVNIIDTINEVRAVADAEAALFPEGVKISYSQDKSQQIELMLSDLSSNVASAIILVMIVVLAALGLRSSILVGIAIPGSFLTGILVLHAMGLTVNIVVLFSLILAVGMLVDGAIVVSEYADRRMLEGAHRIQAYREASTRMAWPIISSTATTLAAFLPLLFWPGIVGEFMKFLPITLIVTLSASLAMALIFLPVLGSIIGKPAKSSGRVVEMLRAAEDGDIRSVGGPAGLYVRTLDKAVRYPWVVVAIALVTAVVTLQAYGMFGRGVEFFPSVEPDNAQVQVRARGNMSISEKETLVREVEAEVLKLDGFKTVYTRTGTIRGEDLPEDVIGIINLEFADWRTRPHASEILETIRQRLKHHPGLVIEAREEEAGPPVGKAIQIELASRFPETLPGAVDHVLAGMHEIGGMIDIADSRPVPGIEWEMVVDRAQASRFGADVLGVGNAVRFVTQGVNVGTYRPDDTDDEVEIRVRFPEIDRTGDRLDQLRIQTAMGQTPISNFVERRAAPTQGIINRTDARRVMTVDAEVPDGVLADNKVREIRAWLAANPLDPRVEVKFKGQDEEQRKAQEFLSRAFGIALFLIAIILVTQFNSFYQTALILSAIVFSSLGVLIGMMATAQPFGIVMGGIGLIALAGIVVNNNIVLIDTYNEIRGKGVDAVEAALRTGAQRLRPVMLTTVTTMLGLVPMMLSINVDIPNRVIAIGAPSTQWWTQLSTAIVYGLGFATLLTLILTPSMLVLGDRVGRWVRRAAGRLSRRKADA</sequence>
<evidence type="ECO:0000256" key="1">
    <source>
        <dbReference type="SAM" id="Phobius"/>
    </source>
</evidence>
<dbReference type="SUPFAM" id="SSF82693">
    <property type="entry name" value="Multidrug efflux transporter AcrB pore domain, PN1, PN2, PC1 and PC2 subdomains"/>
    <property type="match status" value="2"/>
</dbReference>
<evidence type="ECO:0000313" key="3">
    <source>
        <dbReference type="Proteomes" id="UP000075787"/>
    </source>
</evidence>
<protein>
    <submittedName>
        <fullName evidence="2">Acriflavin resistance protein</fullName>
    </submittedName>
</protein>
<keyword evidence="1" id="KW-1133">Transmembrane helix</keyword>
<feature type="transmembrane region" description="Helical" evidence="1">
    <location>
        <begin position="960"/>
        <end position="980"/>
    </location>
</feature>
<dbReference type="InterPro" id="IPR027463">
    <property type="entry name" value="AcrB_DN_DC_subdom"/>
</dbReference>
<dbReference type="SUPFAM" id="SSF82866">
    <property type="entry name" value="Multidrug efflux transporter AcrB transmembrane domain"/>
    <property type="match status" value="2"/>
</dbReference>
<dbReference type="GO" id="GO:0005886">
    <property type="term" value="C:plasma membrane"/>
    <property type="evidence" value="ECO:0007669"/>
    <property type="project" value="TreeGrafter"/>
</dbReference>
<feature type="transmembrane region" description="Helical" evidence="1">
    <location>
        <begin position="910"/>
        <end position="931"/>
    </location>
</feature>
<feature type="transmembrane region" description="Helical" evidence="1">
    <location>
        <begin position="383"/>
        <end position="407"/>
    </location>
</feature>
<dbReference type="GO" id="GO:0042910">
    <property type="term" value="F:xenobiotic transmembrane transporter activity"/>
    <property type="evidence" value="ECO:0007669"/>
    <property type="project" value="TreeGrafter"/>
</dbReference>
<keyword evidence="1" id="KW-0472">Membrane</keyword>
<feature type="transmembrane region" description="Helical" evidence="1">
    <location>
        <begin position="332"/>
        <end position="351"/>
    </location>
</feature>
<dbReference type="Pfam" id="PF00873">
    <property type="entry name" value="ACR_tran"/>
    <property type="match status" value="1"/>
</dbReference>
<feature type="transmembrane region" description="Helical" evidence="1">
    <location>
        <begin position="857"/>
        <end position="877"/>
    </location>
</feature>
<dbReference type="OrthoDB" id="9798415at2"/>
<dbReference type="RefSeq" id="WP_062766077.1">
    <property type="nucleotide sequence ID" value="NZ_CP121045.1"/>
</dbReference>
<proteinExistence type="predicted"/>
<feature type="transmembrane region" description="Helical" evidence="1">
    <location>
        <begin position="530"/>
        <end position="550"/>
    </location>
</feature>
<dbReference type="PANTHER" id="PTHR32063">
    <property type="match status" value="1"/>
</dbReference>
<gene>
    <name evidence="2" type="ORF">AUP44_08645</name>
</gene>
<reference evidence="2 3" key="1">
    <citation type="submission" date="2015-12" db="EMBL/GenBank/DDBJ databases">
        <title>Genome sequence of Tistrella mobilis MCCC 1A02139.</title>
        <authorList>
            <person name="Lu L."/>
            <person name="Lai Q."/>
            <person name="Shao Z."/>
            <person name="Qian P."/>
        </authorList>
    </citation>
    <scope>NUCLEOTIDE SEQUENCE [LARGE SCALE GENOMIC DNA]</scope>
    <source>
        <strain evidence="2 3">MCCC 1A02139</strain>
    </source>
</reference>
<keyword evidence="1" id="KW-0812">Transmembrane</keyword>
<dbReference type="Gene3D" id="3.30.70.1440">
    <property type="entry name" value="Multidrug efflux transporter AcrB pore domain"/>
    <property type="match status" value="1"/>
</dbReference>
<feature type="transmembrane region" description="Helical" evidence="1">
    <location>
        <begin position="428"/>
        <end position="448"/>
    </location>
</feature>
<organism evidence="2 3">
    <name type="scientific">Tistrella mobilis</name>
    <dbReference type="NCBI Taxonomy" id="171437"/>
    <lineage>
        <taxon>Bacteria</taxon>
        <taxon>Pseudomonadati</taxon>
        <taxon>Pseudomonadota</taxon>
        <taxon>Alphaproteobacteria</taxon>
        <taxon>Geminicoccales</taxon>
        <taxon>Geminicoccaceae</taxon>
        <taxon>Tistrella</taxon>
    </lineage>
</organism>
<dbReference type="Gene3D" id="3.30.70.1430">
    <property type="entry name" value="Multidrug efflux transporter AcrB pore domain"/>
    <property type="match status" value="2"/>
</dbReference>
<dbReference type="GeneID" id="97242409"/>
<dbReference type="Gene3D" id="1.20.1640.10">
    <property type="entry name" value="Multidrug efflux transporter AcrB transmembrane domain"/>
    <property type="match status" value="2"/>
</dbReference>
<dbReference type="AlphaFoldDB" id="A0A162KJS8"/>
<comment type="caution">
    <text evidence="2">The sequence shown here is derived from an EMBL/GenBank/DDBJ whole genome shotgun (WGS) entry which is preliminary data.</text>
</comment>
<feature type="transmembrane region" description="Helical" evidence="1">
    <location>
        <begin position="884"/>
        <end position="904"/>
    </location>
</feature>